<gene>
    <name evidence="4" type="ORF">P1A27_11675</name>
</gene>
<dbReference type="Pfam" id="PF14278">
    <property type="entry name" value="TetR_C_8"/>
    <property type="match status" value="1"/>
</dbReference>
<evidence type="ECO:0000313" key="4">
    <source>
        <dbReference type="EMBL" id="MDK9866604.1"/>
    </source>
</evidence>
<dbReference type="PROSITE" id="PS50977">
    <property type="entry name" value="HTH_TETR_2"/>
    <property type="match status" value="1"/>
</dbReference>
<evidence type="ECO:0000256" key="1">
    <source>
        <dbReference type="ARBA" id="ARBA00023125"/>
    </source>
</evidence>
<dbReference type="RefSeq" id="WP_285324163.1">
    <property type="nucleotide sequence ID" value="NZ_JARGCK010000010.1"/>
</dbReference>
<dbReference type="Gene3D" id="1.10.357.10">
    <property type="entry name" value="Tetracycline Repressor, domain 2"/>
    <property type="match status" value="1"/>
</dbReference>
<dbReference type="EMBL" id="JARGCK010000010">
    <property type="protein sequence ID" value="MDK9866604.1"/>
    <property type="molecule type" value="Genomic_DNA"/>
</dbReference>
<feature type="domain" description="HTH tetR-type" evidence="3">
    <location>
        <begin position="8"/>
        <end position="68"/>
    </location>
</feature>
<dbReference type="InterPro" id="IPR009057">
    <property type="entry name" value="Homeodomain-like_sf"/>
</dbReference>
<feature type="DNA-binding region" description="H-T-H motif" evidence="2">
    <location>
        <begin position="31"/>
        <end position="50"/>
    </location>
</feature>
<keyword evidence="1 2" id="KW-0238">DNA-binding</keyword>
<reference evidence="4" key="2">
    <citation type="submission" date="2023-03" db="EMBL/GenBank/DDBJ databases">
        <authorList>
            <person name="Vazquez L."/>
            <person name="Rodriguez J."/>
            <person name="Mayo B."/>
            <person name="Florez A.B."/>
        </authorList>
    </citation>
    <scope>NUCLEOTIDE SEQUENCE</scope>
    <source>
        <strain evidence="4">5A3I</strain>
    </source>
</reference>
<proteinExistence type="predicted"/>
<sequence>MPEDRRVRKTKTAIKNAFIQLLEEKDLEKITIQNITQLADVNRGTFYLHYEDKYILLSDMEDEYTLALSSAVDFDKVIMQNDDLEAFAKHFTEVILKKVVTYLYDHIDFYKVIFSLERKSQIENKISDIMLNNMKKNVSNNNTIADIPLDYFHSYTAGAMISFIKHWVQDEDRMNPETVVDYLFKIIFNGPLRLMANEHQPTDFTN</sequence>
<protein>
    <submittedName>
        <fullName evidence="4">TetR-like C-terminal domain-containing protein</fullName>
    </submittedName>
</protein>
<organism evidence="4 5">
    <name type="scientific">Staphylococcus equorum</name>
    <dbReference type="NCBI Taxonomy" id="246432"/>
    <lineage>
        <taxon>Bacteria</taxon>
        <taxon>Bacillati</taxon>
        <taxon>Bacillota</taxon>
        <taxon>Bacilli</taxon>
        <taxon>Bacillales</taxon>
        <taxon>Staphylococcaceae</taxon>
        <taxon>Staphylococcus</taxon>
    </lineage>
</organism>
<dbReference type="GO" id="GO:0003677">
    <property type="term" value="F:DNA binding"/>
    <property type="evidence" value="ECO:0007669"/>
    <property type="project" value="UniProtKB-UniRule"/>
</dbReference>
<evidence type="ECO:0000259" key="3">
    <source>
        <dbReference type="PROSITE" id="PS50977"/>
    </source>
</evidence>
<evidence type="ECO:0000256" key="2">
    <source>
        <dbReference type="PROSITE-ProRule" id="PRU00335"/>
    </source>
</evidence>
<comment type="caution">
    <text evidence="4">The sequence shown here is derived from an EMBL/GenBank/DDBJ whole genome shotgun (WGS) entry which is preliminary data.</text>
</comment>
<dbReference type="InterPro" id="IPR050624">
    <property type="entry name" value="HTH-type_Tx_Regulator"/>
</dbReference>
<dbReference type="InterPro" id="IPR001647">
    <property type="entry name" value="HTH_TetR"/>
</dbReference>
<dbReference type="Proteomes" id="UP001174037">
    <property type="component" value="Unassembled WGS sequence"/>
</dbReference>
<dbReference type="PANTHER" id="PTHR43479:SF23">
    <property type="entry name" value="HTH TETR-TYPE DOMAIN-CONTAINING PROTEIN"/>
    <property type="match status" value="1"/>
</dbReference>
<accession>A0AAW7AI98</accession>
<dbReference type="PANTHER" id="PTHR43479">
    <property type="entry name" value="ACREF/ENVCD OPERON REPRESSOR-RELATED"/>
    <property type="match status" value="1"/>
</dbReference>
<reference evidence="4" key="1">
    <citation type="journal article" date="2023" name="Int. J. Mol. Sci.">
        <title>Antibiotic Resistance/Susceptibility Profiles of Staphylococcus equorum Strains from Cheese, and Genome Analysis for Antibiotic Resistance Genes.</title>
        <authorList>
            <person name="Vazquez L."/>
            <person name="Srednik M.E."/>
            <person name="Rodriguez J."/>
            <person name="Florez A.B."/>
            <person name="Mayo B."/>
        </authorList>
    </citation>
    <scope>NUCLEOTIDE SEQUENCE</scope>
    <source>
        <strain evidence="4">5A3I</strain>
    </source>
</reference>
<name>A0AAW7AI98_9STAP</name>
<dbReference type="AlphaFoldDB" id="A0AAW7AI98"/>
<dbReference type="SUPFAM" id="SSF46689">
    <property type="entry name" value="Homeodomain-like"/>
    <property type="match status" value="1"/>
</dbReference>
<evidence type="ECO:0000313" key="5">
    <source>
        <dbReference type="Proteomes" id="UP001174037"/>
    </source>
</evidence>
<dbReference type="InterPro" id="IPR039532">
    <property type="entry name" value="TetR_C_Firmicutes"/>
</dbReference>